<reference evidence="2 3" key="2">
    <citation type="journal article" date="2012" name="Stand. Genomic Sci.">
        <title>Complete genome sequence of the orange-red pigmented, radioresistant Deinococcus proteolyticus type strain (MRP(T)).</title>
        <authorList>
            <person name="Copeland A."/>
            <person name="Zeytun A."/>
            <person name="Yassawong M."/>
            <person name="Nolan M."/>
            <person name="Lucas S."/>
            <person name="Hammon N."/>
            <person name="Deshpande S."/>
            <person name="Cheng J.F."/>
            <person name="Han C."/>
            <person name="Tapia R."/>
            <person name="Goodwin L.A."/>
            <person name="Pitluck S."/>
            <person name="Mavromatis K."/>
            <person name="Liolios K."/>
            <person name="Pagani I."/>
            <person name="Ivanova N."/>
            <person name="Mikhailova N."/>
            <person name="Pati A."/>
            <person name="Chen A."/>
            <person name="Palaniappan K."/>
            <person name="Land M."/>
            <person name="Hauser L."/>
            <person name="Jeffries C.D."/>
            <person name="Brambilla E.M."/>
            <person name="Rohde M."/>
            <person name="Sikorski J."/>
            <person name="Pukall R."/>
            <person name="Goker M."/>
            <person name="Detter J.C."/>
            <person name="Woyke T."/>
            <person name="Bristow J."/>
            <person name="Eisen J.A."/>
            <person name="Markowitz V."/>
            <person name="Hugenholtz P."/>
            <person name="Kyrpides N.C."/>
            <person name="Klenk H.P."/>
            <person name="Lapidus A."/>
        </authorList>
    </citation>
    <scope>NUCLEOTIDE SEQUENCE [LARGE SCALE GENOMIC DNA]</scope>
    <source>
        <strain evidence="3">ATCC 35074 / DSM 20540 / JCM 6276 / NBRC 101906 / NCIMB 13154 / VKM Ac-1939 / CCM 2703 / MRP</strain>
    </source>
</reference>
<evidence type="ECO:0000256" key="1">
    <source>
        <dbReference type="SAM" id="SignalP"/>
    </source>
</evidence>
<dbReference type="Proteomes" id="UP000007718">
    <property type="component" value="Chromosome"/>
</dbReference>
<dbReference type="EMBL" id="CP002536">
    <property type="protein sequence ID" value="ADY26713.1"/>
    <property type="molecule type" value="Genomic_DNA"/>
</dbReference>
<feature type="signal peptide" evidence="1">
    <location>
        <begin position="1"/>
        <end position="25"/>
    </location>
</feature>
<dbReference type="KEGG" id="dpt:Deipr_1575"/>
<evidence type="ECO:0000313" key="3">
    <source>
        <dbReference type="Proteomes" id="UP000007718"/>
    </source>
</evidence>
<feature type="chain" id="PRO_5003255365" evidence="1">
    <location>
        <begin position="26"/>
        <end position="177"/>
    </location>
</feature>
<sequence length="177" mass="19167">MTRLNSVALFSLTLAALSALAPALAASRTPLISSQASFFHSDFCRAEGCRFVGSERIDSESLGWIKDYHYRLRDGATVTIGRRDEPRAPELSGLVVYAALDFRGMGDEPLAVRFASLGLGRTVTAPQLAACFAQARSNPAAQRQGSESWLVGGDRDRGAFCQLRAGWMKRLVVTVVD</sequence>
<evidence type="ECO:0000313" key="2">
    <source>
        <dbReference type="EMBL" id="ADY26713.1"/>
    </source>
</evidence>
<reference evidence="3" key="1">
    <citation type="submission" date="2011-02" db="EMBL/GenBank/DDBJ databases">
        <title>The complete sequence of chromosome of Deinococcus proteolyticus DSM 20540.</title>
        <authorList>
            <consortium name="US DOE Joint Genome Institute (JGI-PGF)"/>
            <person name="Lucas S."/>
            <person name="Copeland A."/>
            <person name="Lapidus A."/>
            <person name="Bruce D."/>
            <person name="Goodwin L."/>
            <person name="Pitluck S."/>
            <person name="Kyrpides N."/>
            <person name="Mavromatis K."/>
            <person name="Pagani I."/>
            <person name="Ivanova N."/>
            <person name="Ovchinnikova G."/>
            <person name="Zeytun A."/>
            <person name="Detter J.C."/>
            <person name="Han C."/>
            <person name="Land M."/>
            <person name="Hauser L."/>
            <person name="Markowitz V."/>
            <person name="Cheng J.-F."/>
            <person name="Hugenholtz P."/>
            <person name="Woyke T."/>
            <person name="Wu D."/>
            <person name="Pukall R."/>
            <person name="Steenblock K."/>
            <person name="Brambilla E."/>
            <person name="Klenk H.-P."/>
            <person name="Eisen J.A."/>
        </authorList>
    </citation>
    <scope>NUCLEOTIDE SEQUENCE [LARGE SCALE GENOMIC DNA]</scope>
    <source>
        <strain evidence="3">ATCC 35074 / DSM 20540 / JCM 6276 / NBRC 101906 / NCIMB 13154 / VKM Ac-1939 / CCM 2703 / MRP</strain>
    </source>
</reference>
<keyword evidence="3" id="KW-1185">Reference proteome</keyword>
<dbReference type="HOGENOM" id="CLU_1515496_0_0_0"/>
<dbReference type="STRING" id="693977.Deipr_1575"/>
<gene>
    <name evidence="2" type="ordered locus">Deipr_1575</name>
</gene>
<name>F0RKD4_DEIPM</name>
<dbReference type="RefSeq" id="WP_013615321.1">
    <property type="nucleotide sequence ID" value="NC_015161.1"/>
</dbReference>
<accession>F0RKD4</accession>
<dbReference type="AlphaFoldDB" id="F0RKD4"/>
<organism evidence="2 3">
    <name type="scientific">Deinococcus proteolyticus (strain ATCC 35074 / DSM 20540 / JCM 6276 / NBRC 101906 / NCIMB 13154 / VKM Ac-1939 / CCM 2703 / MRP)</name>
    <dbReference type="NCBI Taxonomy" id="693977"/>
    <lineage>
        <taxon>Bacteria</taxon>
        <taxon>Thermotogati</taxon>
        <taxon>Deinococcota</taxon>
        <taxon>Deinococci</taxon>
        <taxon>Deinococcales</taxon>
        <taxon>Deinococcaceae</taxon>
        <taxon>Deinococcus</taxon>
    </lineage>
</organism>
<protein>
    <submittedName>
        <fullName evidence="2">Uncharacterized protein</fullName>
    </submittedName>
</protein>
<keyword evidence="1" id="KW-0732">Signal</keyword>
<proteinExistence type="predicted"/>